<protein>
    <submittedName>
        <fullName evidence="1">BQ5605_C005g03238 protein</fullName>
    </submittedName>
</protein>
<sequence length="102" mass="11723">MLDRIVGPNPHQTWTELVRTYETNTGLFVGTKTLRAHWSLRYQPRTKIRVLIGIGTEELQPFYATIVRTLVQECGEALLSKAPHVDNFAFKTTDRRRPGNDL</sequence>
<organism evidence="1 2">
    <name type="scientific">Microbotryum silenes-dioicae</name>
    <dbReference type="NCBI Taxonomy" id="796604"/>
    <lineage>
        <taxon>Eukaryota</taxon>
        <taxon>Fungi</taxon>
        <taxon>Dikarya</taxon>
        <taxon>Basidiomycota</taxon>
        <taxon>Pucciniomycotina</taxon>
        <taxon>Microbotryomycetes</taxon>
        <taxon>Microbotryales</taxon>
        <taxon>Microbotryaceae</taxon>
        <taxon>Microbotryum</taxon>
    </lineage>
</organism>
<dbReference type="AlphaFoldDB" id="A0A2X0PC18"/>
<accession>A0A2X0PC18</accession>
<dbReference type="EMBL" id="FQNC01000047">
    <property type="protein sequence ID" value="SGY72940.1"/>
    <property type="molecule type" value="Genomic_DNA"/>
</dbReference>
<keyword evidence="2" id="KW-1185">Reference proteome</keyword>
<evidence type="ECO:0000313" key="2">
    <source>
        <dbReference type="Proteomes" id="UP000249464"/>
    </source>
</evidence>
<reference evidence="1 2" key="1">
    <citation type="submission" date="2016-11" db="EMBL/GenBank/DDBJ databases">
        <authorList>
            <person name="Jaros S."/>
            <person name="Januszkiewicz K."/>
            <person name="Wedrychowicz H."/>
        </authorList>
    </citation>
    <scope>NUCLEOTIDE SEQUENCE [LARGE SCALE GENOMIC DNA]</scope>
</reference>
<gene>
    <name evidence="1" type="primary">BQ5605_C005g03238</name>
    <name evidence="1" type="ORF">BQ5605_C005G03238</name>
</gene>
<dbReference type="Proteomes" id="UP000249464">
    <property type="component" value="Unassembled WGS sequence"/>
</dbReference>
<name>A0A2X0PC18_9BASI</name>
<proteinExistence type="predicted"/>
<evidence type="ECO:0000313" key="1">
    <source>
        <dbReference type="EMBL" id="SGY72940.1"/>
    </source>
</evidence>